<evidence type="ECO:0000313" key="2">
    <source>
        <dbReference type="EMBL" id="BFH74651.1"/>
    </source>
</evidence>
<dbReference type="KEGG" id="sjv:SJAV_25950"/>
<dbReference type="SUPFAM" id="SSF54001">
    <property type="entry name" value="Cysteine proteinases"/>
    <property type="match status" value="1"/>
</dbReference>
<dbReference type="RefSeq" id="WP_369610143.1">
    <property type="nucleotide sequence ID" value="NZ_AP031322.1"/>
</dbReference>
<name>A0AAT9GVH0_9CREN</name>
<dbReference type="EMBL" id="AP031322">
    <property type="protein sequence ID" value="BFH74651.1"/>
    <property type="molecule type" value="Genomic_DNA"/>
</dbReference>
<dbReference type="InterPro" id="IPR013589">
    <property type="entry name" value="Bac_transglu_N"/>
</dbReference>
<reference evidence="2" key="1">
    <citation type="submission" date="2024-03" db="EMBL/GenBank/DDBJ databases">
        <title>Complete genome sequence of Sulfurisphaera javensis strain KD-1.</title>
        <authorList>
            <person name="Sakai H."/>
            <person name="Nur N."/>
            <person name="Suwanto A."/>
            <person name="Kurosawa N."/>
        </authorList>
    </citation>
    <scope>NUCLEOTIDE SEQUENCE</scope>
    <source>
        <strain evidence="2">KD-1</strain>
    </source>
</reference>
<sequence length="266" mass="30505">MDYRVSYVSVYEYEADVILNENTLKIVPYDGDNQILLKHEVGTIPKGYMTFYRDIFHNIVYKVKVTEPHRRLEIFSYSEVKVDNKVIKTDYEFPYNYGFNEFLLPTKLVDPEPFNQIAKEVTKGLRTLGEVIEAIVKFVRGKISYKPGVTNINTTAYEAFKFGYGVCQDYTHVTLAMLRALGIPARYVMGVVNDNPRATHAWVEVLTPDGTFLDVDPTRNKFYNLGYIKFAIGRDFSDVSPVVGSFVSSGRGWLKEVKIEVKIRDS</sequence>
<dbReference type="PANTHER" id="PTHR33490:SF6">
    <property type="entry name" value="SLL1049 PROTEIN"/>
    <property type="match status" value="1"/>
</dbReference>
<protein>
    <submittedName>
        <fullName evidence="2">Transglutaminase family protein</fullName>
    </submittedName>
</protein>
<dbReference type="PANTHER" id="PTHR33490">
    <property type="entry name" value="BLR5614 PROTEIN-RELATED"/>
    <property type="match status" value="1"/>
</dbReference>
<dbReference type="Pfam" id="PF08379">
    <property type="entry name" value="Bact_transglu_N"/>
    <property type="match status" value="1"/>
</dbReference>
<evidence type="ECO:0000259" key="1">
    <source>
        <dbReference type="SMART" id="SM00460"/>
    </source>
</evidence>
<organism evidence="2">
    <name type="scientific">Sulfurisphaera javensis</name>
    <dbReference type="NCBI Taxonomy" id="2049879"/>
    <lineage>
        <taxon>Archaea</taxon>
        <taxon>Thermoproteota</taxon>
        <taxon>Thermoprotei</taxon>
        <taxon>Sulfolobales</taxon>
        <taxon>Sulfolobaceae</taxon>
        <taxon>Sulfurisphaera</taxon>
    </lineage>
</organism>
<accession>A0AAT9GVH0</accession>
<dbReference type="AlphaFoldDB" id="A0AAT9GVH0"/>
<proteinExistence type="predicted"/>
<dbReference type="InterPro" id="IPR002931">
    <property type="entry name" value="Transglutaminase-like"/>
</dbReference>
<dbReference type="Gene3D" id="3.10.620.30">
    <property type="match status" value="1"/>
</dbReference>
<dbReference type="SMART" id="SM00460">
    <property type="entry name" value="TGc"/>
    <property type="match status" value="1"/>
</dbReference>
<dbReference type="InterPro" id="IPR038765">
    <property type="entry name" value="Papain-like_cys_pep_sf"/>
</dbReference>
<gene>
    <name evidence="2" type="ORF">SJAV_25950</name>
</gene>
<dbReference type="Pfam" id="PF01841">
    <property type="entry name" value="Transglut_core"/>
    <property type="match status" value="1"/>
</dbReference>
<feature type="domain" description="Transglutaminase-like" evidence="1">
    <location>
        <begin position="159"/>
        <end position="219"/>
    </location>
</feature>
<dbReference type="GeneID" id="92355551"/>